<gene>
    <name evidence="3" type="ORF">WJX74_004603</name>
</gene>
<evidence type="ECO:0000259" key="2">
    <source>
        <dbReference type="Pfam" id="PF01789"/>
    </source>
</evidence>
<dbReference type="Gene3D" id="3.40.1000.10">
    <property type="entry name" value="Mog1/PsbP, alpha/beta/alpha sandwich"/>
    <property type="match status" value="1"/>
</dbReference>
<dbReference type="GO" id="GO:0015979">
    <property type="term" value="P:photosynthesis"/>
    <property type="evidence" value="ECO:0007669"/>
    <property type="project" value="InterPro"/>
</dbReference>
<feature type="domain" description="PsbP C-terminal" evidence="2">
    <location>
        <begin position="116"/>
        <end position="261"/>
    </location>
</feature>
<dbReference type="InterPro" id="IPR016123">
    <property type="entry name" value="Mog1/PsbP_a/b/a-sand"/>
</dbReference>
<dbReference type="InterPro" id="IPR002683">
    <property type="entry name" value="PsbP_C"/>
</dbReference>
<dbReference type="PANTHER" id="PTHR31407:SF38">
    <property type="entry name" value="PSBP DOMAIN-CONTAINING PROTEIN 4, CHLOROPLASTIC"/>
    <property type="match status" value="1"/>
</dbReference>
<dbReference type="GO" id="GO:0005509">
    <property type="term" value="F:calcium ion binding"/>
    <property type="evidence" value="ECO:0007669"/>
    <property type="project" value="InterPro"/>
</dbReference>
<dbReference type="AlphaFoldDB" id="A0AAW1SFE7"/>
<dbReference type="Pfam" id="PF01789">
    <property type="entry name" value="PsbP"/>
    <property type="match status" value="1"/>
</dbReference>
<name>A0AAW1SFE7_9CHLO</name>
<sequence>MLSPLQPSLRPVHPQTTPLCPRPARNPLCTRCQASGGQQAQDSPPERGNLFGRRELVAAAAALCAAAPSLPVAAIQGSTAGRLPGLGKPDASGYRIYTRPQGKSGGHGIGWTEIPTYSFRVPSGWNETPVSIADLGGTEIDVRFVNQEAGALQIVVAPVARFVDIDDNADVRIQDLGPPEKIISGFNPEIYGGPLNDDDVLSQETEEINGITYYRWELRPHHLVTATAFKNRVFLLGLTANGRQWRKHEPSLKEIAKSLQVPVASAG</sequence>
<dbReference type="SUPFAM" id="SSF55724">
    <property type="entry name" value="Mog1p/PsbP-like"/>
    <property type="match status" value="1"/>
</dbReference>
<organism evidence="3 4">
    <name type="scientific">Apatococcus lobatus</name>
    <dbReference type="NCBI Taxonomy" id="904363"/>
    <lineage>
        <taxon>Eukaryota</taxon>
        <taxon>Viridiplantae</taxon>
        <taxon>Chlorophyta</taxon>
        <taxon>core chlorophytes</taxon>
        <taxon>Trebouxiophyceae</taxon>
        <taxon>Chlorellales</taxon>
        <taxon>Chlorellaceae</taxon>
        <taxon>Apatococcus</taxon>
    </lineage>
</organism>
<evidence type="ECO:0000256" key="1">
    <source>
        <dbReference type="SAM" id="MobiDB-lite"/>
    </source>
</evidence>
<dbReference type="Proteomes" id="UP001438707">
    <property type="component" value="Unassembled WGS sequence"/>
</dbReference>
<dbReference type="GO" id="GO:0019898">
    <property type="term" value="C:extrinsic component of membrane"/>
    <property type="evidence" value="ECO:0007669"/>
    <property type="project" value="InterPro"/>
</dbReference>
<feature type="region of interest" description="Disordered" evidence="1">
    <location>
        <begin position="1"/>
        <end position="25"/>
    </location>
</feature>
<dbReference type="GO" id="GO:0009654">
    <property type="term" value="C:photosystem II oxygen evolving complex"/>
    <property type="evidence" value="ECO:0007669"/>
    <property type="project" value="InterPro"/>
</dbReference>
<comment type="caution">
    <text evidence="3">The sequence shown here is derived from an EMBL/GenBank/DDBJ whole genome shotgun (WGS) entry which is preliminary data.</text>
</comment>
<keyword evidence="4" id="KW-1185">Reference proteome</keyword>
<proteinExistence type="predicted"/>
<reference evidence="3 4" key="1">
    <citation type="journal article" date="2024" name="Nat. Commun.">
        <title>Phylogenomics reveals the evolutionary origins of lichenization in chlorophyte algae.</title>
        <authorList>
            <person name="Puginier C."/>
            <person name="Libourel C."/>
            <person name="Otte J."/>
            <person name="Skaloud P."/>
            <person name="Haon M."/>
            <person name="Grisel S."/>
            <person name="Petersen M."/>
            <person name="Berrin J.G."/>
            <person name="Delaux P.M."/>
            <person name="Dal Grande F."/>
            <person name="Keller J."/>
        </authorList>
    </citation>
    <scope>NUCLEOTIDE SEQUENCE [LARGE SCALE GENOMIC DNA]</scope>
    <source>
        <strain evidence="3 4">SAG 2145</strain>
    </source>
</reference>
<protein>
    <recommendedName>
        <fullName evidence="2">PsbP C-terminal domain-containing protein</fullName>
    </recommendedName>
</protein>
<accession>A0AAW1SFE7</accession>
<evidence type="ECO:0000313" key="3">
    <source>
        <dbReference type="EMBL" id="KAK9844609.1"/>
    </source>
</evidence>
<evidence type="ECO:0000313" key="4">
    <source>
        <dbReference type="Proteomes" id="UP001438707"/>
    </source>
</evidence>
<dbReference type="EMBL" id="JALJOS010000001">
    <property type="protein sequence ID" value="KAK9844609.1"/>
    <property type="molecule type" value="Genomic_DNA"/>
</dbReference>
<dbReference type="PANTHER" id="PTHR31407">
    <property type="match status" value="1"/>
</dbReference>